<keyword evidence="6" id="KW-0560">Oxidoreductase</keyword>
<dbReference type="InterPro" id="IPR036188">
    <property type="entry name" value="FAD/NAD-bd_sf"/>
</dbReference>
<keyword evidence="5" id="KW-0274">FAD</keyword>
<evidence type="ECO:0000256" key="5">
    <source>
        <dbReference type="ARBA" id="ARBA00022827"/>
    </source>
</evidence>
<comment type="similarity">
    <text evidence="2">Belongs to the prenylcysteine oxidase family.</text>
</comment>
<comment type="cofactor">
    <cofactor evidence="1">
        <name>FAD</name>
        <dbReference type="ChEBI" id="CHEBI:57692"/>
    </cofactor>
</comment>
<protein>
    <submittedName>
        <fullName evidence="9">Prenylcysteine oxidase</fullName>
    </submittedName>
</protein>
<dbReference type="AlphaFoldDB" id="A0A6G1L9T4"/>
<dbReference type="InterPro" id="IPR017046">
    <property type="entry name" value="Prenylcysteine_Oxase1"/>
</dbReference>
<evidence type="ECO:0000256" key="4">
    <source>
        <dbReference type="ARBA" id="ARBA00022729"/>
    </source>
</evidence>
<dbReference type="PANTHER" id="PTHR15944:SF0">
    <property type="entry name" value="PRENYLCYSTEINE LYASE DOMAIN-CONTAINING PROTEIN"/>
    <property type="match status" value="1"/>
</dbReference>
<evidence type="ECO:0000256" key="3">
    <source>
        <dbReference type="ARBA" id="ARBA00022630"/>
    </source>
</evidence>
<keyword evidence="4" id="KW-0732">Signal</keyword>
<dbReference type="Pfam" id="PF13450">
    <property type="entry name" value="NAD_binding_8"/>
    <property type="match status" value="1"/>
</dbReference>
<proteinExistence type="inferred from homology"/>
<dbReference type="PIRSF" id="PIRSF036292">
    <property type="entry name" value="Prenylcysteine_oxidase"/>
    <property type="match status" value="1"/>
</dbReference>
<accession>A0A6G1L9T4</accession>
<dbReference type="Gene3D" id="3.50.50.60">
    <property type="entry name" value="FAD/NAD(P)-binding domain"/>
    <property type="match status" value="1"/>
</dbReference>
<keyword evidence="10" id="KW-1185">Reference proteome</keyword>
<dbReference type="InterPro" id="IPR010795">
    <property type="entry name" value="Prenylcys_lyase"/>
</dbReference>
<keyword evidence="7" id="KW-0325">Glycoprotein</keyword>
<evidence type="ECO:0000256" key="6">
    <source>
        <dbReference type="ARBA" id="ARBA00023002"/>
    </source>
</evidence>
<evidence type="ECO:0000256" key="2">
    <source>
        <dbReference type="ARBA" id="ARBA00009967"/>
    </source>
</evidence>
<dbReference type="Proteomes" id="UP000799436">
    <property type="component" value="Unassembled WGS sequence"/>
</dbReference>
<feature type="domain" description="Prenylcysteine lyase" evidence="8">
    <location>
        <begin position="155"/>
        <end position="525"/>
    </location>
</feature>
<organism evidence="9 10">
    <name type="scientific">Teratosphaeria nubilosa</name>
    <dbReference type="NCBI Taxonomy" id="161662"/>
    <lineage>
        <taxon>Eukaryota</taxon>
        <taxon>Fungi</taxon>
        <taxon>Dikarya</taxon>
        <taxon>Ascomycota</taxon>
        <taxon>Pezizomycotina</taxon>
        <taxon>Dothideomycetes</taxon>
        <taxon>Dothideomycetidae</taxon>
        <taxon>Mycosphaerellales</taxon>
        <taxon>Teratosphaeriaceae</taxon>
        <taxon>Teratosphaeria</taxon>
    </lineage>
</organism>
<keyword evidence="3" id="KW-0285">Flavoprotein</keyword>
<name>A0A6G1L9T4_9PEZI</name>
<dbReference type="Pfam" id="PF07156">
    <property type="entry name" value="Prenylcys_lyase"/>
    <property type="match status" value="1"/>
</dbReference>
<reference evidence="9" key="1">
    <citation type="journal article" date="2020" name="Stud. Mycol.">
        <title>101 Dothideomycetes genomes: a test case for predicting lifestyles and emergence of pathogens.</title>
        <authorList>
            <person name="Haridas S."/>
            <person name="Albert R."/>
            <person name="Binder M."/>
            <person name="Bloem J."/>
            <person name="Labutti K."/>
            <person name="Salamov A."/>
            <person name="Andreopoulos B."/>
            <person name="Baker S."/>
            <person name="Barry K."/>
            <person name="Bills G."/>
            <person name="Bluhm B."/>
            <person name="Cannon C."/>
            <person name="Castanera R."/>
            <person name="Culley D."/>
            <person name="Daum C."/>
            <person name="Ezra D."/>
            <person name="Gonzalez J."/>
            <person name="Henrissat B."/>
            <person name="Kuo A."/>
            <person name="Liang C."/>
            <person name="Lipzen A."/>
            <person name="Lutzoni F."/>
            <person name="Magnuson J."/>
            <person name="Mondo S."/>
            <person name="Nolan M."/>
            <person name="Ohm R."/>
            <person name="Pangilinan J."/>
            <person name="Park H.-J."/>
            <person name="Ramirez L."/>
            <person name="Alfaro M."/>
            <person name="Sun H."/>
            <person name="Tritt A."/>
            <person name="Yoshinaga Y."/>
            <person name="Zwiers L.-H."/>
            <person name="Turgeon B."/>
            <person name="Goodwin S."/>
            <person name="Spatafora J."/>
            <person name="Crous P."/>
            <person name="Grigoriev I."/>
        </authorList>
    </citation>
    <scope>NUCLEOTIDE SEQUENCE</scope>
    <source>
        <strain evidence="9">CBS 116005</strain>
    </source>
</reference>
<dbReference type="EMBL" id="ML995838">
    <property type="protein sequence ID" value="KAF2768984.1"/>
    <property type="molecule type" value="Genomic_DNA"/>
</dbReference>
<evidence type="ECO:0000256" key="7">
    <source>
        <dbReference type="ARBA" id="ARBA00023180"/>
    </source>
</evidence>
<dbReference type="OrthoDB" id="437369at2759"/>
<dbReference type="SUPFAM" id="SSF51905">
    <property type="entry name" value="FAD/NAD(P)-binding domain"/>
    <property type="match status" value="1"/>
</dbReference>
<dbReference type="PANTHER" id="PTHR15944">
    <property type="entry name" value="FARNESYLCYSTEINE LYASE"/>
    <property type="match status" value="1"/>
</dbReference>
<sequence length="546" mass="59982">MRFKSSVLLAAASYSTSIWAQEQIVLSSQHNVKQTIAPFNVAIIGAGAAGSSSAYHLSKFAAEANIPVNITVFERDGHIGGRTTTVNAYNDASQPVELGASIFVEVNKILVDAVKQFNLSSDGVTLGSRLKEDISGPSLGVWDGKKLVYAQQGESWWRELARLFWRYGSAPYNVNSLMKKTVGKFLTMYDEPVFPWKDLSQVARDVDLIGPLSSTGQQFLGAAKIKGDFAHDIVQASTRVNYAQNLKYIDGLTAMVCMATDGAMAVEGGNWQIFNHMVQTSGTKVLLNISVSSIQRAYGSLYRLGYNKKGDTTGLSLRSDDFDAVILAAPYQFSNINFKNHLKSALPEAIPYVKLHVTLFTSPHLIAPAFVNQAPGNPAPKVILTTLPPDEDARAGKDSAGSLTFYSVSLLRPTTNPKTGAPEYLYKVFSPARLNNTFLSHLLGLQHPRDYTTNFPLGEIDISWIYRKVWHSYPYEVPRATFEKIQLDDGIWYTSGIESFISTMETSALMGRNVARLIVDDWKAKLGDEAQLGSPERRDELLAQGG</sequence>
<dbReference type="GO" id="GO:0030328">
    <property type="term" value="P:prenylcysteine catabolic process"/>
    <property type="evidence" value="ECO:0007669"/>
    <property type="project" value="InterPro"/>
</dbReference>
<dbReference type="GO" id="GO:0001735">
    <property type="term" value="F:prenylcysteine oxidase activity"/>
    <property type="evidence" value="ECO:0007669"/>
    <property type="project" value="InterPro"/>
</dbReference>
<evidence type="ECO:0000259" key="8">
    <source>
        <dbReference type="Pfam" id="PF07156"/>
    </source>
</evidence>
<gene>
    <name evidence="9" type="ORF">EJ03DRAFT_108199</name>
</gene>
<evidence type="ECO:0000256" key="1">
    <source>
        <dbReference type="ARBA" id="ARBA00001974"/>
    </source>
</evidence>
<evidence type="ECO:0000313" key="9">
    <source>
        <dbReference type="EMBL" id="KAF2768984.1"/>
    </source>
</evidence>
<dbReference type="GO" id="GO:0030327">
    <property type="term" value="P:prenylated protein catabolic process"/>
    <property type="evidence" value="ECO:0007669"/>
    <property type="project" value="TreeGrafter"/>
</dbReference>
<evidence type="ECO:0000313" key="10">
    <source>
        <dbReference type="Proteomes" id="UP000799436"/>
    </source>
</evidence>